<protein>
    <recommendedName>
        <fullName evidence="4">Yip1 domain-containing protein</fullName>
    </recommendedName>
</protein>
<keyword evidence="3" id="KW-1185">Reference proteome</keyword>
<reference evidence="3" key="1">
    <citation type="submission" date="2021-01" db="EMBL/GenBank/DDBJ databases">
        <title>Draft genome sequence of Nasalis larvatus strain YZ03.</title>
        <authorList>
            <person name="Suzuki-Hashido N."/>
            <person name="Tsuchida S."/>
            <person name="Hayakawa T."/>
        </authorList>
    </citation>
    <scope>NUCLEOTIDE SEQUENCE [LARGE SCALE GENOMIC DNA]</scope>
    <source>
        <strain evidence="3">YZ03</strain>
    </source>
</reference>
<comment type="caution">
    <text evidence="2">The sequence shown here is derived from an EMBL/GenBank/DDBJ whole genome shotgun (WGS) entry which is preliminary data.</text>
</comment>
<evidence type="ECO:0000313" key="3">
    <source>
        <dbReference type="Proteomes" id="UP000616547"/>
    </source>
</evidence>
<evidence type="ECO:0008006" key="4">
    <source>
        <dbReference type="Google" id="ProtNLM"/>
    </source>
</evidence>
<gene>
    <name evidence="2" type="ORF">lacNasYZ03_06140</name>
</gene>
<evidence type="ECO:0000256" key="1">
    <source>
        <dbReference type="SAM" id="Phobius"/>
    </source>
</evidence>
<proteinExistence type="predicted"/>
<keyword evidence="1" id="KW-1133">Transmembrane helix</keyword>
<keyword evidence="1" id="KW-0472">Membrane</keyword>
<keyword evidence="1" id="KW-0812">Transmembrane</keyword>
<evidence type="ECO:0000313" key="2">
    <source>
        <dbReference type="EMBL" id="GHW00927.1"/>
    </source>
</evidence>
<feature type="transmembrane region" description="Helical" evidence="1">
    <location>
        <begin position="106"/>
        <end position="136"/>
    </location>
</feature>
<feature type="transmembrane region" description="Helical" evidence="1">
    <location>
        <begin position="142"/>
        <end position="161"/>
    </location>
</feature>
<name>A0ABQ3W5W9_9LACO</name>
<dbReference type="EMBL" id="BOCI01000153">
    <property type="protein sequence ID" value="GHW00927.1"/>
    <property type="molecule type" value="Genomic_DNA"/>
</dbReference>
<organism evidence="2 3">
    <name type="scientific">Lactobacillus nasalidis</name>
    <dbReference type="NCBI Taxonomy" id="2797258"/>
    <lineage>
        <taxon>Bacteria</taxon>
        <taxon>Bacillati</taxon>
        <taxon>Bacillota</taxon>
        <taxon>Bacilli</taxon>
        <taxon>Lactobacillales</taxon>
        <taxon>Lactobacillaceae</taxon>
        <taxon>Lactobacillus</taxon>
    </lineage>
</organism>
<accession>A0ABQ3W5W9</accession>
<dbReference type="RefSeq" id="WP_201330398.1">
    <property type="nucleotide sequence ID" value="NZ_BOCG01000535.1"/>
</dbReference>
<dbReference type="Proteomes" id="UP000616547">
    <property type="component" value="Unassembled WGS sequence"/>
</dbReference>
<sequence length="162" mass="18296">MKINKRFLQLSAIVSLLEVWLLEVQGPQKAAAAGQISYGIYLLTPVTILFGLGLLAMQLWIFVSCQQDMQEVWVFMKVRRLSAKEENRAIWQLLSPGLATSYWPNLLILFLAFSWQLLLGLLVYVVLTGLAAWAGMKLKKSWLIILLLVLIRLGFCLCLSLG</sequence>
<feature type="transmembrane region" description="Helical" evidence="1">
    <location>
        <begin position="42"/>
        <end position="63"/>
    </location>
</feature>